<dbReference type="EMBL" id="KZ613964">
    <property type="protein sequence ID" value="PMD30909.1"/>
    <property type="molecule type" value="Genomic_DNA"/>
</dbReference>
<reference evidence="1 2" key="1">
    <citation type="submission" date="2016-04" db="EMBL/GenBank/DDBJ databases">
        <title>A degradative enzymes factory behind the ericoid mycorrhizal symbiosis.</title>
        <authorList>
            <consortium name="DOE Joint Genome Institute"/>
            <person name="Martino E."/>
            <person name="Morin E."/>
            <person name="Grelet G."/>
            <person name="Kuo A."/>
            <person name="Kohler A."/>
            <person name="Daghino S."/>
            <person name="Barry K."/>
            <person name="Choi C."/>
            <person name="Cichocki N."/>
            <person name="Clum A."/>
            <person name="Copeland A."/>
            <person name="Hainaut M."/>
            <person name="Haridas S."/>
            <person name="Labutti K."/>
            <person name="Lindquist E."/>
            <person name="Lipzen A."/>
            <person name="Khouja H.-R."/>
            <person name="Murat C."/>
            <person name="Ohm R."/>
            <person name="Olson A."/>
            <person name="Spatafora J."/>
            <person name="Veneault-Fourrey C."/>
            <person name="Henrissat B."/>
            <person name="Grigoriev I."/>
            <person name="Martin F."/>
            <person name="Perotto S."/>
        </authorList>
    </citation>
    <scope>NUCLEOTIDE SEQUENCE [LARGE SCALE GENOMIC DNA]</scope>
    <source>
        <strain evidence="1 2">F</strain>
    </source>
</reference>
<evidence type="ECO:0000313" key="1">
    <source>
        <dbReference type="EMBL" id="PMD30909.1"/>
    </source>
</evidence>
<evidence type="ECO:0000313" key="2">
    <source>
        <dbReference type="Proteomes" id="UP000235786"/>
    </source>
</evidence>
<proteinExistence type="predicted"/>
<accession>A0A2J6QXE6</accession>
<gene>
    <name evidence="1" type="ORF">L207DRAFT_195502</name>
</gene>
<dbReference type="Proteomes" id="UP000235786">
    <property type="component" value="Unassembled WGS sequence"/>
</dbReference>
<sequence>MAFRPITSVEPKTQAILPALCAKADGVRALCRSLTRSCPSVDTRHCAGKSCGVTASHVSLLGSTRGWDMRRASCRSGTASPPFPPIPPIPPSQPDLRRALSGHCSYYSRLRMRTLIATRDATIISFCYRPCGQRGFPPKIWKEFEMNVNSAQSYAD</sequence>
<organism evidence="1 2">
    <name type="scientific">Hyaloscypha variabilis (strain UAMH 11265 / GT02V1 / F)</name>
    <name type="common">Meliniomyces variabilis</name>
    <dbReference type="NCBI Taxonomy" id="1149755"/>
    <lineage>
        <taxon>Eukaryota</taxon>
        <taxon>Fungi</taxon>
        <taxon>Dikarya</taxon>
        <taxon>Ascomycota</taxon>
        <taxon>Pezizomycotina</taxon>
        <taxon>Leotiomycetes</taxon>
        <taxon>Helotiales</taxon>
        <taxon>Hyaloscyphaceae</taxon>
        <taxon>Hyaloscypha</taxon>
        <taxon>Hyaloscypha variabilis</taxon>
    </lineage>
</organism>
<keyword evidence="2" id="KW-1185">Reference proteome</keyword>
<protein>
    <submittedName>
        <fullName evidence="1">Uncharacterized protein</fullName>
    </submittedName>
</protein>
<dbReference type="AlphaFoldDB" id="A0A2J6QXE6"/>
<name>A0A2J6QXE6_HYAVF</name>